<sequence length="247" mass="27057">MNRRNFLTEGSKAAAGIVVAGGALASLSACGNKAQATASKFYAGTPGLIQRPLGYDYNALLPSIDAATMEIHYSKHAAAYTKNMTEALAAEAPDTKQLETLFANMSKYSAKLRNNAGGHYNHESFWRFMKPGGAAMPAALKAAIEKQFGSEADMRTAFAAAGTSRFGSGWAWLVVDANKQLKIGSTPNQDNPLMDVSELKGYPILALDVWEHAYYLKYQNKRADYIAAWWNIVNWDEVYARYQFAMA</sequence>
<keyword evidence="3 5" id="KW-0479">Metal-binding</keyword>
<organism evidence="9 10">
    <name type="scientific">Phnomibacter ginsenosidimutans</name>
    <dbReference type="NCBI Taxonomy" id="2676868"/>
    <lineage>
        <taxon>Bacteria</taxon>
        <taxon>Pseudomonadati</taxon>
        <taxon>Bacteroidota</taxon>
        <taxon>Chitinophagia</taxon>
        <taxon>Chitinophagales</taxon>
        <taxon>Chitinophagaceae</taxon>
        <taxon>Phnomibacter</taxon>
    </lineage>
</organism>
<dbReference type="InterPro" id="IPR019831">
    <property type="entry name" value="Mn/Fe_SOD_N"/>
</dbReference>
<feature type="domain" description="Manganese/iron superoxide dismutase N-terminal" evidence="7">
    <location>
        <begin position="52"/>
        <end position="129"/>
    </location>
</feature>
<feature type="domain" description="Manganese/iron superoxide dismutase C-terminal" evidence="8">
    <location>
        <begin position="139"/>
        <end position="240"/>
    </location>
</feature>
<evidence type="ECO:0000313" key="10">
    <source>
        <dbReference type="Proteomes" id="UP000426027"/>
    </source>
</evidence>
<dbReference type="PANTHER" id="PTHR43595:SF2">
    <property type="entry name" value="SMALL RIBOSOMAL SUBUNIT PROTEIN MS42"/>
    <property type="match status" value="1"/>
</dbReference>
<evidence type="ECO:0000259" key="7">
    <source>
        <dbReference type="Pfam" id="PF00081"/>
    </source>
</evidence>
<dbReference type="EMBL" id="CP046566">
    <property type="protein sequence ID" value="QGW27585.1"/>
    <property type="molecule type" value="Genomic_DNA"/>
</dbReference>
<dbReference type="GO" id="GO:0004784">
    <property type="term" value="F:superoxide dismutase activity"/>
    <property type="evidence" value="ECO:0007669"/>
    <property type="project" value="UniProtKB-EC"/>
</dbReference>
<dbReference type="Pfam" id="PF02777">
    <property type="entry name" value="Sod_Fe_C"/>
    <property type="match status" value="1"/>
</dbReference>
<dbReference type="Pfam" id="PF00081">
    <property type="entry name" value="Sod_Fe_N"/>
    <property type="match status" value="1"/>
</dbReference>
<dbReference type="SUPFAM" id="SSF54719">
    <property type="entry name" value="Fe,Mn superoxide dismutase (SOD), C-terminal domain"/>
    <property type="match status" value="1"/>
</dbReference>
<evidence type="ECO:0000259" key="8">
    <source>
        <dbReference type="Pfam" id="PF02777"/>
    </source>
</evidence>
<keyword evidence="4 6" id="KW-0560">Oxidoreductase</keyword>
<dbReference type="FunFam" id="3.55.40.20:FF:000004">
    <property type="entry name" value="Superoxide dismutase [Fe]"/>
    <property type="match status" value="1"/>
</dbReference>
<dbReference type="KEGG" id="fls:GLV81_05290"/>
<reference evidence="9 10" key="1">
    <citation type="submission" date="2019-11" db="EMBL/GenBank/DDBJ databases">
        <authorList>
            <person name="Im W.T."/>
        </authorList>
    </citation>
    <scope>NUCLEOTIDE SEQUENCE [LARGE SCALE GENOMIC DNA]</scope>
    <source>
        <strain evidence="9 10">SB-02</strain>
    </source>
</reference>
<dbReference type="AlphaFoldDB" id="A0A6I6GGU2"/>
<dbReference type="EC" id="1.15.1.1" evidence="2 6"/>
<feature type="binding site" evidence="5">
    <location>
        <position position="212"/>
    </location>
    <ligand>
        <name>Mn(2+)</name>
        <dbReference type="ChEBI" id="CHEBI:29035"/>
    </ligand>
</feature>
<feature type="binding site" evidence="5">
    <location>
        <position position="122"/>
    </location>
    <ligand>
        <name>Mn(2+)</name>
        <dbReference type="ChEBI" id="CHEBI:29035"/>
    </ligand>
</feature>
<comment type="similarity">
    <text evidence="1 6">Belongs to the iron/manganese superoxide dismutase family.</text>
</comment>
<dbReference type="Proteomes" id="UP000426027">
    <property type="component" value="Chromosome"/>
</dbReference>
<dbReference type="SUPFAM" id="SSF46609">
    <property type="entry name" value="Fe,Mn superoxide dismutase (SOD), N-terminal domain"/>
    <property type="match status" value="1"/>
</dbReference>
<proteinExistence type="inferred from homology"/>
<name>A0A6I6GGU2_9BACT</name>
<dbReference type="GO" id="GO:0005737">
    <property type="term" value="C:cytoplasm"/>
    <property type="evidence" value="ECO:0007669"/>
    <property type="project" value="TreeGrafter"/>
</dbReference>
<feature type="binding site" evidence="5">
    <location>
        <position position="208"/>
    </location>
    <ligand>
        <name>Mn(2+)</name>
        <dbReference type="ChEBI" id="CHEBI:29035"/>
    </ligand>
</feature>
<dbReference type="InterPro" id="IPR036324">
    <property type="entry name" value="Mn/Fe_SOD_N_sf"/>
</dbReference>
<comment type="function">
    <text evidence="6">Destroys radicals which are normally produced within the cells and which are toxic to biological systems.</text>
</comment>
<dbReference type="PRINTS" id="PR01703">
    <property type="entry name" value="MNSODISMTASE"/>
</dbReference>
<dbReference type="GO" id="GO:0046872">
    <property type="term" value="F:metal ion binding"/>
    <property type="evidence" value="ECO:0007669"/>
    <property type="project" value="UniProtKB-KW"/>
</dbReference>
<evidence type="ECO:0000256" key="2">
    <source>
        <dbReference type="ARBA" id="ARBA00012682"/>
    </source>
</evidence>
<dbReference type="InterPro" id="IPR019832">
    <property type="entry name" value="Mn/Fe_SOD_C"/>
</dbReference>
<evidence type="ECO:0000256" key="6">
    <source>
        <dbReference type="RuleBase" id="RU000414"/>
    </source>
</evidence>
<comment type="catalytic activity">
    <reaction evidence="6">
        <text>2 superoxide + 2 H(+) = H2O2 + O2</text>
        <dbReference type="Rhea" id="RHEA:20696"/>
        <dbReference type="ChEBI" id="CHEBI:15378"/>
        <dbReference type="ChEBI" id="CHEBI:15379"/>
        <dbReference type="ChEBI" id="CHEBI:16240"/>
        <dbReference type="ChEBI" id="CHEBI:18421"/>
        <dbReference type="EC" id="1.15.1.1"/>
    </reaction>
</comment>
<evidence type="ECO:0000256" key="5">
    <source>
        <dbReference type="PIRSR" id="PIRSR000349-1"/>
    </source>
</evidence>
<evidence type="ECO:0000256" key="3">
    <source>
        <dbReference type="ARBA" id="ARBA00022723"/>
    </source>
</evidence>
<dbReference type="PANTHER" id="PTHR43595">
    <property type="entry name" value="37S RIBOSOMAL PROTEIN S26, MITOCHONDRIAL"/>
    <property type="match status" value="1"/>
</dbReference>
<dbReference type="InterPro" id="IPR036314">
    <property type="entry name" value="SOD_C_sf"/>
</dbReference>
<dbReference type="PROSITE" id="PS00088">
    <property type="entry name" value="SOD_MN"/>
    <property type="match status" value="1"/>
</dbReference>
<evidence type="ECO:0000313" key="9">
    <source>
        <dbReference type="EMBL" id="QGW27585.1"/>
    </source>
</evidence>
<feature type="binding site" evidence="5">
    <location>
        <position position="72"/>
    </location>
    <ligand>
        <name>Mn(2+)</name>
        <dbReference type="ChEBI" id="CHEBI:29035"/>
    </ligand>
</feature>
<keyword evidence="10" id="KW-1185">Reference proteome</keyword>
<dbReference type="InterPro" id="IPR019833">
    <property type="entry name" value="Mn/Fe_SOD_BS"/>
</dbReference>
<evidence type="ECO:0000256" key="1">
    <source>
        <dbReference type="ARBA" id="ARBA00008714"/>
    </source>
</evidence>
<gene>
    <name evidence="9" type="ORF">GLV81_05290</name>
</gene>
<dbReference type="Gene3D" id="3.55.40.20">
    <property type="entry name" value="Iron/manganese superoxide dismutase, C-terminal domain"/>
    <property type="match status" value="1"/>
</dbReference>
<dbReference type="RefSeq" id="WP_157477486.1">
    <property type="nucleotide sequence ID" value="NZ_CP046566.1"/>
</dbReference>
<dbReference type="Gene3D" id="1.10.287.990">
    <property type="entry name" value="Fe,Mn superoxide dismutase (SOD) domain"/>
    <property type="match status" value="1"/>
</dbReference>
<dbReference type="InterPro" id="IPR001189">
    <property type="entry name" value="Mn/Fe_SOD"/>
</dbReference>
<evidence type="ECO:0000256" key="4">
    <source>
        <dbReference type="ARBA" id="ARBA00023002"/>
    </source>
</evidence>
<accession>A0A6I6GGU2</accession>
<dbReference type="PROSITE" id="PS51257">
    <property type="entry name" value="PROKAR_LIPOPROTEIN"/>
    <property type="match status" value="1"/>
</dbReference>
<protein>
    <recommendedName>
        <fullName evidence="2 6">Superoxide dismutase</fullName>
        <ecNumber evidence="2 6">1.15.1.1</ecNumber>
    </recommendedName>
</protein>
<dbReference type="PIRSF" id="PIRSF000349">
    <property type="entry name" value="SODismutase"/>
    <property type="match status" value="1"/>
</dbReference>